<dbReference type="InterPro" id="IPR000836">
    <property type="entry name" value="PRTase_dom"/>
</dbReference>
<organism evidence="4">
    <name type="scientific">hydrothermal vent metagenome</name>
    <dbReference type="NCBI Taxonomy" id="652676"/>
    <lineage>
        <taxon>unclassified sequences</taxon>
        <taxon>metagenomes</taxon>
        <taxon>ecological metagenomes</taxon>
    </lineage>
</organism>
<evidence type="ECO:0000313" key="4">
    <source>
        <dbReference type="EMBL" id="VAW51683.1"/>
    </source>
</evidence>
<protein>
    <submittedName>
        <fullName evidence="4">Competence protein F homolog, phosphoribosyltransferase domain protein YhgH required for utilization of DNA as sole source of carbon and energy</fullName>
    </submittedName>
</protein>
<dbReference type="Pfam" id="PF00156">
    <property type="entry name" value="Pribosyltran"/>
    <property type="match status" value="1"/>
</dbReference>
<name>A0A3B0WH78_9ZZZZ</name>
<accession>A0A3B0WH78</accession>
<dbReference type="AlphaFoldDB" id="A0A3B0WH78"/>
<comment type="similarity">
    <text evidence="1">Belongs to the ComF/GntX family.</text>
</comment>
<feature type="domain" description="Phosphoribosyltransferase" evidence="2">
    <location>
        <begin position="139"/>
        <end position="234"/>
    </location>
</feature>
<dbReference type="PANTHER" id="PTHR47505:SF1">
    <property type="entry name" value="DNA UTILIZATION PROTEIN YHGH"/>
    <property type="match status" value="1"/>
</dbReference>
<reference evidence="4" key="1">
    <citation type="submission" date="2018-06" db="EMBL/GenBank/DDBJ databases">
        <authorList>
            <person name="Zhirakovskaya E."/>
        </authorList>
    </citation>
    <scope>NUCLEOTIDE SEQUENCE</scope>
</reference>
<dbReference type="PANTHER" id="PTHR47505">
    <property type="entry name" value="DNA UTILIZATION PROTEIN YHGH"/>
    <property type="match status" value="1"/>
</dbReference>
<dbReference type="CDD" id="cd06223">
    <property type="entry name" value="PRTases_typeI"/>
    <property type="match status" value="1"/>
</dbReference>
<sequence length="235" mass="26314">MELAQILFSNLFPSRCILCQQTVSQHFEVCSDCYQTLPHNKHCCGHCSLPLAEDIKNFVLCGRCIQILPAFDYAHSPFRYEEAVIGLVHQLKFSEKISFARTIGEMLLVHLSDTNEKPDCILPVPLHKTRLRQRGFNQSIEISRVLAKKLGVPIERNAVIRKRSTIAQAGLNAKQRKKNIKGAFSIVGQLNYKHILIVDDVMTTGATVNELAKVLKKNKVARVGVLSIARAPAKT</sequence>
<feature type="domain" description="Double zinc ribbon" evidence="3">
    <location>
        <begin position="10"/>
        <end position="64"/>
    </location>
</feature>
<dbReference type="Gene3D" id="3.40.50.2020">
    <property type="match status" value="1"/>
</dbReference>
<dbReference type="Pfam" id="PF18912">
    <property type="entry name" value="DZR_2"/>
    <property type="match status" value="1"/>
</dbReference>
<evidence type="ECO:0000259" key="3">
    <source>
        <dbReference type="Pfam" id="PF18912"/>
    </source>
</evidence>
<evidence type="ECO:0000259" key="2">
    <source>
        <dbReference type="Pfam" id="PF00156"/>
    </source>
</evidence>
<dbReference type="SUPFAM" id="SSF53271">
    <property type="entry name" value="PRTase-like"/>
    <property type="match status" value="1"/>
</dbReference>
<gene>
    <name evidence="4" type="ORF">MNBD_GAMMA06-1899</name>
</gene>
<keyword evidence="4" id="KW-0328">Glycosyltransferase</keyword>
<dbReference type="InterPro" id="IPR051910">
    <property type="entry name" value="ComF/GntX_DNA_util-trans"/>
</dbReference>
<evidence type="ECO:0000256" key="1">
    <source>
        <dbReference type="ARBA" id="ARBA00008007"/>
    </source>
</evidence>
<dbReference type="GO" id="GO:0016757">
    <property type="term" value="F:glycosyltransferase activity"/>
    <property type="evidence" value="ECO:0007669"/>
    <property type="project" value="UniProtKB-KW"/>
</dbReference>
<dbReference type="InterPro" id="IPR029057">
    <property type="entry name" value="PRTase-like"/>
</dbReference>
<keyword evidence="4" id="KW-0808">Transferase</keyword>
<proteinExistence type="inferred from homology"/>
<dbReference type="EMBL" id="UOFD01000034">
    <property type="protein sequence ID" value="VAW51683.1"/>
    <property type="molecule type" value="Genomic_DNA"/>
</dbReference>
<dbReference type="InterPro" id="IPR044005">
    <property type="entry name" value="DZR_2"/>
</dbReference>